<feature type="compositionally biased region" description="Low complexity" evidence="1">
    <location>
        <begin position="268"/>
        <end position="279"/>
    </location>
</feature>
<dbReference type="Gene3D" id="3.30.420.10">
    <property type="entry name" value="Ribonuclease H-like superfamily/Ribonuclease H"/>
    <property type="match status" value="1"/>
</dbReference>
<feature type="region of interest" description="Disordered" evidence="1">
    <location>
        <begin position="226"/>
        <end position="249"/>
    </location>
</feature>
<evidence type="ECO:0000313" key="3">
    <source>
        <dbReference type="EMBL" id="CAJ1055394.1"/>
    </source>
</evidence>
<dbReference type="EMBL" id="OY660867">
    <property type="protein sequence ID" value="CAJ1055394.1"/>
    <property type="molecule type" value="Genomic_DNA"/>
</dbReference>
<dbReference type="GO" id="GO:0015074">
    <property type="term" value="P:DNA integration"/>
    <property type="evidence" value="ECO:0007669"/>
    <property type="project" value="InterPro"/>
</dbReference>
<feature type="compositionally biased region" description="Polar residues" evidence="1">
    <location>
        <begin position="305"/>
        <end position="318"/>
    </location>
</feature>
<dbReference type="Pfam" id="PF13683">
    <property type="entry name" value="rve_3"/>
    <property type="match status" value="1"/>
</dbReference>
<organism evidence="3 4">
    <name type="scientific">Xyrichtys novacula</name>
    <name type="common">Pearly razorfish</name>
    <name type="synonym">Hemipteronotus novacula</name>
    <dbReference type="NCBI Taxonomy" id="13765"/>
    <lineage>
        <taxon>Eukaryota</taxon>
        <taxon>Metazoa</taxon>
        <taxon>Chordata</taxon>
        <taxon>Craniata</taxon>
        <taxon>Vertebrata</taxon>
        <taxon>Euteleostomi</taxon>
        <taxon>Actinopterygii</taxon>
        <taxon>Neopterygii</taxon>
        <taxon>Teleostei</taxon>
        <taxon>Neoteleostei</taxon>
        <taxon>Acanthomorphata</taxon>
        <taxon>Eupercaria</taxon>
        <taxon>Labriformes</taxon>
        <taxon>Labridae</taxon>
        <taxon>Xyrichtys</taxon>
    </lineage>
</organism>
<gene>
    <name evidence="3" type="ORF">XNOV1_A005916</name>
</gene>
<dbReference type="PANTHER" id="PTHR37984:SF15">
    <property type="entry name" value="INTEGRASE CATALYTIC DOMAIN-CONTAINING PROTEIN"/>
    <property type="match status" value="1"/>
</dbReference>
<evidence type="ECO:0000259" key="2">
    <source>
        <dbReference type="PROSITE" id="PS50994"/>
    </source>
</evidence>
<proteinExistence type="predicted"/>
<dbReference type="InterPro" id="IPR001584">
    <property type="entry name" value="Integrase_cat-core"/>
</dbReference>
<reference evidence="3" key="1">
    <citation type="submission" date="2023-08" db="EMBL/GenBank/DDBJ databases">
        <authorList>
            <person name="Alioto T."/>
            <person name="Alioto T."/>
            <person name="Gomez Garrido J."/>
        </authorList>
    </citation>
    <scope>NUCLEOTIDE SEQUENCE</scope>
</reference>
<feature type="domain" description="Integrase catalytic" evidence="2">
    <location>
        <begin position="1"/>
        <end position="99"/>
    </location>
</feature>
<accession>A0AAV1F3J3</accession>
<dbReference type="Proteomes" id="UP001178508">
    <property type="component" value="Chromosome 4"/>
</dbReference>
<sequence>MFGVPGRIHSDQGRNFESHLIQQLCSMYGIEKSHTTPYHPAGNGQCERFNRTLHNLLRTLPVTKKRDWASYLPQVTFSYNTTPHQSTGESPYFLMFGQDPHLPVDFLLGRVPEPTAGSTHAWITEHQTRLRHAFEAARQHLEAAAEKRKQNYDRHVKDAPLQEGKLVFLKDVGARGRHKIQDIWGPILYKVLKAPAAGGSVYTIAPADNLDQVKHVHRCLLRGKVDSVTDCNPPETPQVAEPPPQNEASADGEWFVVIPEVTPATNQPLPTRAPLAAPTEDAVPPPAPQDPQQQLEETNPIAHSGASQRRTPRTNAGQHPNPHHLPQAAQSRAIGATNSHTPGHTAFVFRPWQ</sequence>
<name>A0AAV1F3J3_XYRNO</name>
<dbReference type="SUPFAM" id="SSF53098">
    <property type="entry name" value="Ribonuclease H-like"/>
    <property type="match status" value="1"/>
</dbReference>
<dbReference type="InterPro" id="IPR036397">
    <property type="entry name" value="RNaseH_sf"/>
</dbReference>
<dbReference type="PROSITE" id="PS50994">
    <property type="entry name" value="INTEGRASE"/>
    <property type="match status" value="1"/>
</dbReference>
<dbReference type="GO" id="GO:0003676">
    <property type="term" value="F:nucleic acid binding"/>
    <property type="evidence" value="ECO:0007669"/>
    <property type="project" value="InterPro"/>
</dbReference>
<dbReference type="PANTHER" id="PTHR37984">
    <property type="entry name" value="PROTEIN CBG26694"/>
    <property type="match status" value="1"/>
</dbReference>
<evidence type="ECO:0000256" key="1">
    <source>
        <dbReference type="SAM" id="MobiDB-lite"/>
    </source>
</evidence>
<dbReference type="InterPro" id="IPR050951">
    <property type="entry name" value="Retrovirus_Pol_polyprotein"/>
</dbReference>
<protein>
    <submittedName>
        <fullName evidence="3">Transposon Ty3-I Gag-Pol poly</fullName>
    </submittedName>
</protein>
<feature type="region of interest" description="Disordered" evidence="1">
    <location>
        <begin position="264"/>
        <end position="330"/>
    </location>
</feature>
<evidence type="ECO:0000313" key="4">
    <source>
        <dbReference type="Proteomes" id="UP001178508"/>
    </source>
</evidence>
<keyword evidence="4" id="KW-1185">Reference proteome</keyword>
<dbReference type="AlphaFoldDB" id="A0AAV1F3J3"/>
<feature type="compositionally biased region" description="Pro residues" evidence="1">
    <location>
        <begin position="234"/>
        <end position="245"/>
    </location>
</feature>
<dbReference type="InterPro" id="IPR012337">
    <property type="entry name" value="RNaseH-like_sf"/>
</dbReference>
<dbReference type="FunFam" id="3.30.420.10:FF:000032">
    <property type="entry name" value="Retrovirus-related Pol polyprotein from transposon 297-like Protein"/>
    <property type="match status" value="1"/>
</dbReference>